<evidence type="ECO:0000313" key="2">
    <source>
        <dbReference type="Proteomes" id="UP000235507"/>
    </source>
</evidence>
<protein>
    <recommendedName>
        <fullName evidence="3">DNA-binding protein</fullName>
    </recommendedName>
</protein>
<dbReference type="AlphaFoldDB" id="A0A8T9AZ86"/>
<accession>A0A8T9AZ86</accession>
<comment type="caution">
    <text evidence="1">The sequence shown here is derived from an EMBL/GenBank/DDBJ whole genome shotgun (WGS) entry which is preliminary data.</text>
</comment>
<evidence type="ECO:0000313" key="1">
    <source>
        <dbReference type="EMBL" id="TSE14050.1"/>
    </source>
</evidence>
<proteinExistence type="predicted"/>
<gene>
    <name evidence="1" type="ORF">C1D09_000750</name>
</gene>
<evidence type="ECO:0008006" key="3">
    <source>
        <dbReference type="Google" id="ProtNLM"/>
    </source>
</evidence>
<keyword evidence="2" id="KW-1185">Reference proteome</keyword>
<sequence length="83" mass="8929">MNESNVASAIPGPRFLRRAEAASYVNSKFGFPCSKQWLAKLAVTGGGPLYRKAGRTPIYSPADLDAWAESRIGEARRSTSVIG</sequence>
<organism evidence="1 2">
    <name type="scientific">Mesorhizobium intechi</name>
    <dbReference type="NCBI Taxonomy" id="537601"/>
    <lineage>
        <taxon>Bacteria</taxon>
        <taxon>Pseudomonadati</taxon>
        <taxon>Pseudomonadota</taxon>
        <taxon>Alphaproteobacteria</taxon>
        <taxon>Hyphomicrobiales</taxon>
        <taxon>Phyllobacteriaceae</taxon>
        <taxon>Mesorhizobium</taxon>
    </lineage>
</organism>
<name>A0A8T9AZ86_9HYPH</name>
<dbReference type="OrthoDB" id="7364180at2"/>
<reference evidence="1" key="1">
    <citation type="submission" date="2019-07" db="EMBL/GenBank/DDBJ databases">
        <title>Mesorhizobum intechiensis sp. nov. isolated from nodules of Lotus tenuis growing in lowlands of the Flooding Pampa, Argentina.</title>
        <authorList>
            <person name="Estrella M.J."/>
            <person name="Torres Tejerizo G.A."/>
            <person name="Cumpa Velazquez L.M."/>
            <person name="Fontana F."/>
            <person name="Hansen L."/>
            <person name="Pistorio M."/>
            <person name="Sannazzaro A.I."/>
        </authorList>
    </citation>
    <scope>NUCLEOTIDE SEQUENCE</scope>
    <source>
        <strain evidence="1">BD68</strain>
    </source>
</reference>
<dbReference type="Proteomes" id="UP000235507">
    <property type="component" value="Unassembled WGS sequence"/>
</dbReference>
<dbReference type="EMBL" id="PNOT02000011">
    <property type="protein sequence ID" value="TSE14050.1"/>
    <property type="molecule type" value="Genomic_DNA"/>
</dbReference>